<name>A0A9E9LZ88_9BURK</name>
<reference evidence="2" key="1">
    <citation type="journal article" date="2022" name="Front. Microbiol.">
        <title>New perspectives on an old grouping: The genomic and phenotypic variability of Oxalobacter formigenes and the implications for calcium oxalate stone prevention.</title>
        <authorList>
            <person name="Chmiel J.A."/>
            <person name="Carr C."/>
            <person name="Stuivenberg G.A."/>
            <person name="Venema R."/>
            <person name="Chanyi R.M."/>
            <person name="Al K.F."/>
            <person name="Giguere D."/>
            <person name="Say H."/>
            <person name="Akouris P.P."/>
            <person name="Dominguez Romero S.A."/>
            <person name="Kwong A."/>
            <person name="Tai V."/>
            <person name="Koval S.F."/>
            <person name="Razvi H."/>
            <person name="Bjazevic J."/>
            <person name="Burton J.P."/>
        </authorList>
    </citation>
    <scope>NUCLEOTIDE SEQUENCE</scope>
    <source>
        <strain evidence="2">WoOx3</strain>
    </source>
</reference>
<evidence type="ECO:0000313" key="3">
    <source>
        <dbReference type="Proteomes" id="UP001156215"/>
    </source>
</evidence>
<feature type="chain" id="PRO_5038411475" evidence="1">
    <location>
        <begin position="33"/>
        <end position="141"/>
    </location>
</feature>
<organism evidence="2 3">
    <name type="scientific">Oxalobacter vibrioformis</name>
    <dbReference type="NCBI Taxonomy" id="933080"/>
    <lineage>
        <taxon>Bacteria</taxon>
        <taxon>Pseudomonadati</taxon>
        <taxon>Pseudomonadota</taxon>
        <taxon>Betaproteobacteria</taxon>
        <taxon>Burkholderiales</taxon>
        <taxon>Oxalobacteraceae</taxon>
        <taxon>Oxalobacter</taxon>
    </lineage>
</organism>
<feature type="signal peptide" evidence="1">
    <location>
        <begin position="1"/>
        <end position="32"/>
    </location>
</feature>
<keyword evidence="1" id="KW-0732">Signal</keyword>
<dbReference type="Proteomes" id="UP001156215">
    <property type="component" value="Chromosome"/>
</dbReference>
<accession>A0A9E9LZ88</accession>
<sequence>MPKPLFRTRILSPAIAGLLIGLASLSSGYATAADSGMADAKAQYEKDKAACLNDSTTNDINACLRDAGATYQSRIKGKQKNQPVASNSNFRENAIERCRIFRGDDRSQCEHRIMDGPVEGSVRKGGILYESSTREILSRNP</sequence>
<dbReference type="AlphaFoldDB" id="A0A9E9LZ88"/>
<gene>
    <name evidence="2" type="ORF">NB640_06190</name>
</gene>
<evidence type="ECO:0000313" key="2">
    <source>
        <dbReference type="EMBL" id="WAW11216.1"/>
    </source>
</evidence>
<dbReference type="KEGG" id="ovb:NB640_06190"/>
<evidence type="ECO:0000256" key="1">
    <source>
        <dbReference type="SAM" id="SignalP"/>
    </source>
</evidence>
<proteinExistence type="predicted"/>
<dbReference type="RefSeq" id="WP_269310327.1">
    <property type="nucleotide sequence ID" value="NZ_CP098242.1"/>
</dbReference>
<dbReference type="EMBL" id="CP098242">
    <property type="protein sequence ID" value="WAW11216.1"/>
    <property type="molecule type" value="Genomic_DNA"/>
</dbReference>
<protein>
    <submittedName>
        <fullName evidence="2">Uncharacterized protein</fullName>
    </submittedName>
</protein>
<keyword evidence="3" id="KW-1185">Reference proteome</keyword>